<dbReference type="EMBL" id="JTDO01000006">
    <property type="protein sequence ID" value="KLT73038.1"/>
    <property type="molecule type" value="Genomic_DNA"/>
</dbReference>
<comment type="caution">
    <text evidence="2">The sequence shown here is derived from an EMBL/GenBank/DDBJ whole genome shotgun (WGS) entry which is preliminary data.</text>
</comment>
<dbReference type="RefSeq" id="WP_047760830.1">
    <property type="nucleotide sequence ID" value="NZ_CP091510.1"/>
</dbReference>
<dbReference type="Pfam" id="PF13466">
    <property type="entry name" value="STAS_2"/>
    <property type="match status" value="1"/>
</dbReference>
<gene>
    <name evidence="2" type="ORF">PL75_05010</name>
</gene>
<dbReference type="AlphaFoldDB" id="A0A0J1C413"/>
<dbReference type="Proteomes" id="UP000036027">
    <property type="component" value="Unassembled WGS sequence"/>
</dbReference>
<dbReference type="SUPFAM" id="SSF52091">
    <property type="entry name" value="SpoIIaa-like"/>
    <property type="match status" value="1"/>
</dbReference>
<evidence type="ECO:0000259" key="1">
    <source>
        <dbReference type="Pfam" id="PF13466"/>
    </source>
</evidence>
<accession>A0A0J1C413</accession>
<organism evidence="2 3">
    <name type="scientific">Neisseria arctica</name>
    <dbReference type="NCBI Taxonomy" id="1470200"/>
    <lineage>
        <taxon>Bacteria</taxon>
        <taxon>Pseudomonadati</taxon>
        <taxon>Pseudomonadota</taxon>
        <taxon>Betaproteobacteria</taxon>
        <taxon>Neisseriales</taxon>
        <taxon>Neisseriaceae</taxon>
        <taxon>Neisseria</taxon>
    </lineage>
</organism>
<proteinExistence type="predicted"/>
<dbReference type="STRING" id="1470200.PL75_05010"/>
<dbReference type="InterPro" id="IPR058548">
    <property type="entry name" value="MlaB-like_STAS"/>
</dbReference>
<dbReference type="Gene3D" id="3.30.750.24">
    <property type="entry name" value="STAS domain"/>
    <property type="match status" value="1"/>
</dbReference>
<dbReference type="InterPro" id="IPR036513">
    <property type="entry name" value="STAS_dom_sf"/>
</dbReference>
<reference evidence="2 3" key="1">
    <citation type="submission" date="2014-11" db="EMBL/GenBank/DDBJ databases">
        <title>Genome of a novel goose pathogen.</title>
        <authorList>
            <person name="Hansen C.M."/>
            <person name="Hueffer K."/>
            <person name="Choi S.C."/>
        </authorList>
    </citation>
    <scope>NUCLEOTIDE SEQUENCE [LARGE SCALE GENOMIC DNA]</scope>
    <source>
        <strain evidence="2 3">KH1503</strain>
    </source>
</reference>
<sequence length="91" mass="10019">MKSELHDNIIRLSGDITVKTVDQAAFGRFEQQCRQSGLAGIDLGKVEKADSACLSLLVAALRQNRNLVFHNLPASVQALSELYEIQEQVHA</sequence>
<keyword evidence="3" id="KW-1185">Reference proteome</keyword>
<evidence type="ECO:0000313" key="2">
    <source>
        <dbReference type="EMBL" id="KLT73038.1"/>
    </source>
</evidence>
<evidence type="ECO:0000313" key="3">
    <source>
        <dbReference type="Proteomes" id="UP000036027"/>
    </source>
</evidence>
<feature type="domain" description="MlaB-like STAS" evidence="1">
    <location>
        <begin position="10"/>
        <end position="84"/>
    </location>
</feature>
<dbReference type="OrthoDB" id="8612870at2"/>
<dbReference type="PATRIC" id="fig|1470200.3.peg.2167"/>
<protein>
    <submittedName>
        <fullName evidence="2">Sulfate transporter</fullName>
    </submittedName>
</protein>
<name>A0A0J1C413_9NEIS</name>